<evidence type="ECO:0000313" key="3">
    <source>
        <dbReference type="Proteomes" id="UP000435112"/>
    </source>
</evidence>
<dbReference type="Proteomes" id="UP000435112">
    <property type="component" value="Unassembled WGS sequence"/>
</dbReference>
<sequence>MASAAWKRRRLQAAETPGGTQSSLHLPPNGWRSGSLERPHHRPKTAKEPRQQILGDFFPSVGPQQRQAILRRDFRKEKQKSIKM</sequence>
<dbReference type="EMBL" id="QXFU01008343">
    <property type="protein sequence ID" value="KAE8956674.1"/>
    <property type="molecule type" value="Genomic_DNA"/>
</dbReference>
<reference evidence="2 3" key="1">
    <citation type="submission" date="2018-09" db="EMBL/GenBank/DDBJ databases">
        <title>Genomic investigation of the strawberry pathogen Phytophthora fragariae indicates pathogenicity is determined by transcriptional variation in three key races.</title>
        <authorList>
            <person name="Adams T.M."/>
            <person name="Armitage A.D."/>
            <person name="Sobczyk M.K."/>
            <person name="Bates H.J."/>
            <person name="Dunwell J.M."/>
            <person name="Nellist C.F."/>
            <person name="Harrison R.J."/>
        </authorList>
    </citation>
    <scope>NUCLEOTIDE SEQUENCE [LARGE SCALE GENOMIC DNA]</scope>
    <source>
        <strain evidence="2 3">SCRP324</strain>
    </source>
</reference>
<evidence type="ECO:0000313" key="2">
    <source>
        <dbReference type="EMBL" id="KAE8956674.1"/>
    </source>
</evidence>
<evidence type="ECO:0000256" key="1">
    <source>
        <dbReference type="SAM" id="MobiDB-lite"/>
    </source>
</evidence>
<accession>A0A6A3GDD9</accession>
<feature type="region of interest" description="Disordered" evidence="1">
    <location>
        <begin position="1"/>
        <end position="66"/>
    </location>
</feature>
<feature type="compositionally biased region" description="Basic residues" evidence="1">
    <location>
        <begin position="1"/>
        <end position="11"/>
    </location>
</feature>
<organism evidence="2 3">
    <name type="scientific">Phytophthora rubi</name>
    <dbReference type="NCBI Taxonomy" id="129364"/>
    <lineage>
        <taxon>Eukaryota</taxon>
        <taxon>Sar</taxon>
        <taxon>Stramenopiles</taxon>
        <taxon>Oomycota</taxon>
        <taxon>Peronosporomycetes</taxon>
        <taxon>Peronosporales</taxon>
        <taxon>Peronosporaceae</taxon>
        <taxon>Phytophthora</taxon>
    </lineage>
</organism>
<protein>
    <submittedName>
        <fullName evidence="2">Uncharacterized protein</fullName>
    </submittedName>
</protein>
<gene>
    <name evidence="2" type="ORF">PR002_g31401</name>
</gene>
<comment type="caution">
    <text evidence="2">The sequence shown here is derived from an EMBL/GenBank/DDBJ whole genome shotgun (WGS) entry which is preliminary data.</text>
</comment>
<name>A0A6A3GDD9_9STRA</name>
<dbReference type="AlphaFoldDB" id="A0A6A3GDD9"/>
<proteinExistence type="predicted"/>